<feature type="compositionally biased region" description="Low complexity" evidence="2">
    <location>
        <begin position="891"/>
        <end position="906"/>
    </location>
</feature>
<evidence type="ECO:0000313" key="4">
    <source>
        <dbReference type="EMBL" id="ORZ15256.1"/>
    </source>
</evidence>
<keyword evidence="5" id="KW-1185">Reference proteome</keyword>
<dbReference type="SMART" id="SM00233">
    <property type="entry name" value="PH"/>
    <property type="match status" value="1"/>
</dbReference>
<gene>
    <name evidence="4" type="ORF">BCR42DRAFT_416736</name>
</gene>
<feature type="region of interest" description="Disordered" evidence="2">
    <location>
        <begin position="861"/>
        <end position="954"/>
    </location>
</feature>
<feature type="compositionally biased region" description="Basic and acidic residues" evidence="2">
    <location>
        <begin position="227"/>
        <end position="241"/>
    </location>
</feature>
<feature type="region of interest" description="Disordered" evidence="2">
    <location>
        <begin position="346"/>
        <end position="370"/>
    </location>
</feature>
<dbReference type="EMBL" id="MCGE01000013">
    <property type="protein sequence ID" value="ORZ15256.1"/>
    <property type="molecule type" value="Genomic_DNA"/>
</dbReference>
<dbReference type="STRING" id="90262.A0A1X2IF17"/>
<accession>A0A1X2IF17</accession>
<feature type="region of interest" description="Disordered" evidence="2">
    <location>
        <begin position="227"/>
        <end position="247"/>
    </location>
</feature>
<dbReference type="InterPro" id="IPR011993">
    <property type="entry name" value="PH-like_dom_sf"/>
</dbReference>
<dbReference type="PANTHER" id="PTHR43941">
    <property type="entry name" value="STRUCTURAL MAINTENANCE OF CHROMOSOMES PROTEIN 2"/>
    <property type="match status" value="1"/>
</dbReference>
<dbReference type="Proteomes" id="UP000193560">
    <property type="component" value="Unassembled WGS sequence"/>
</dbReference>
<dbReference type="PANTHER" id="PTHR43941:SF1">
    <property type="entry name" value="STRUCTURAL MAINTENANCE OF CHROMOSOMES PROTEIN 2"/>
    <property type="match status" value="1"/>
</dbReference>
<sequence length="954" mass="108152">MNYQQQGDDDEADDNDDGGGDGEEDGQGDDIQEQQHVMEYGYATTGDDLQSDQSSFMSSPSVITMASQPTHFGSTQEFKVAREGWLYKKNSLMQWRPVYAVAKHGNAIKPGALYLYKDDKFANHIHTYDMSEVVEVEPKKQDYRPGIKWELRLLVKRDDVLLATDDVTTRKDWINSLTSIMGKVSLATHSELQSRTVSMEQLNRQLQATNASLEQDNTLLRQELTEAQKRERSLASEHTARESGLVSELEHVRQQLEQAEQDLAESRSKADDLEKQKMTWQAKAQDCQEQAHDWRERVAVLEDEKDHLLDEKDMLVDEKEQLLDEKERLLDEKEQQWRMMNAATSYHNVSNSNSSSSGGGGGGRSGGRRNHIKQHANASMGSDDDGGMMVIRDVKYHLESLRDQIKDPLLQSHVLDIKSGLLEVEGDDRARLLDTFQSEFANMRESSLGDYSQLQSILADLQSSQTTLLETVVKNDSAAIEDAIKVWQDEQKRHAQNMVEQQQQWLDDMQGKILDQVKATKNASSSGKGEFTMMESTQDPQAHQKYILSTLETHLDALKDGQDQSREEYDKSFKVLGQLFQHVIQQVDDIVVPDVSHHLDELADRMATIDQRLHRIQLMKSNSDGGGDSLAEMQNLGHGSMEDEDIRELVIGTRGFMERTLRVLDRFGGSQSGLEETVRRAVKNAFNSHLDVNWNDPHQNEEKLKRYEENARGYIDKAMSGMRGHLEDYTGVMYKMIEDLILRAVQHLDNNTSGGGDDNSKEDKGATSYHQEQQQQRLVADIERLTKERDDLETLVKQLGKENNQVAVELAKKKTELQSTTSEYERVQRQIQQARHDSLAAMARDLDPLVRQINMLKQSVQGGPDGFYSDDSDQSGGYIDLGPMTDRGRSSARSSTSLSPTTTRSTHLNDHHQQEEKQHQRRSYTNTSSSTSRDRSSTSSTSTNTPLSTFLNRK</sequence>
<dbReference type="SUPFAM" id="SSF50729">
    <property type="entry name" value="PH domain-like"/>
    <property type="match status" value="1"/>
</dbReference>
<organism evidence="4 5">
    <name type="scientific">Absidia repens</name>
    <dbReference type="NCBI Taxonomy" id="90262"/>
    <lineage>
        <taxon>Eukaryota</taxon>
        <taxon>Fungi</taxon>
        <taxon>Fungi incertae sedis</taxon>
        <taxon>Mucoromycota</taxon>
        <taxon>Mucoromycotina</taxon>
        <taxon>Mucoromycetes</taxon>
        <taxon>Mucorales</taxon>
        <taxon>Cunninghamellaceae</taxon>
        <taxon>Absidia</taxon>
    </lineage>
</organism>
<feature type="region of interest" description="Disordered" evidence="2">
    <location>
        <begin position="751"/>
        <end position="775"/>
    </location>
</feature>
<feature type="region of interest" description="Disordered" evidence="2">
    <location>
        <begin position="1"/>
        <end position="37"/>
    </location>
</feature>
<feature type="compositionally biased region" description="Acidic residues" evidence="2">
    <location>
        <begin position="7"/>
        <end position="32"/>
    </location>
</feature>
<feature type="domain" description="PH" evidence="3">
    <location>
        <begin position="79"/>
        <end position="182"/>
    </location>
</feature>
<dbReference type="InterPro" id="IPR001849">
    <property type="entry name" value="PH_domain"/>
</dbReference>
<evidence type="ECO:0000256" key="1">
    <source>
        <dbReference type="SAM" id="Coils"/>
    </source>
</evidence>
<evidence type="ECO:0000256" key="2">
    <source>
        <dbReference type="SAM" id="MobiDB-lite"/>
    </source>
</evidence>
<protein>
    <recommendedName>
        <fullName evidence="3">PH domain-containing protein</fullName>
    </recommendedName>
</protein>
<keyword evidence="1" id="KW-0175">Coiled coil</keyword>
<feature type="coiled-coil region" evidence="1">
    <location>
        <begin position="775"/>
        <end position="837"/>
    </location>
</feature>
<dbReference type="Pfam" id="PF00169">
    <property type="entry name" value="PH"/>
    <property type="match status" value="1"/>
</dbReference>
<feature type="compositionally biased region" description="Low complexity" evidence="2">
    <location>
        <begin position="923"/>
        <end position="954"/>
    </location>
</feature>
<proteinExistence type="predicted"/>
<feature type="compositionally biased region" description="Basic and acidic residues" evidence="2">
    <location>
        <begin position="907"/>
        <end position="918"/>
    </location>
</feature>
<dbReference type="OrthoDB" id="2249524at2759"/>
<dbReference type="Gene3D" id="6.10.250.1080">
    <property type="match status" value="1"/>
</dbReference>
<comment type="caution">
    <text evidence="4">The sequence shown here is derived from an EMBL/GenBank/DDBJ whole genome shotgun (WGS) entry which is preliminary data.</text>
</comment>
<reference evidence="4 5" key="1">
    <citation type="submission" date="2016-07" db="EMBL/GenBank/DDBJ databases">
        <title>Pervasive Adenine N6-methylation of Active Genes in Fungi.</title>
        <authorList>
            <consortium name="DOE Joint Genome Institute"/>
            <person name="Mondo S.J."/>
            <person name="Dannebaum R.O."/>
            <person name="Kuo R.C."/>
            <person name="Labutti K."/>
            <person name="Haridas S."/>
            <person name="Kuo A."/>
            <person name="Salamov A."/>
            <person name="Ahrendt S.R."/>
            <person name="Lipzen A."/>
            <person name="Sullivan W."/>
            <person name="Andreopoulos W.B."/>
            <person name="Clum A."/>
            <person name="Lindquist E."/>
            <person name="Daum C."/>
            <person name="Ramamoorthy G.K."/>
            <person name="Gryganskyi A."/>
            <person name="Culley D."/>
            <person name="Magnuson J.K."/>
            <person name="James T.Y."/>
            <person name="O'Malley M.A."/>
            <person name="Stajich J.E."/>
            <person name="Spatafora J.W."/>
            <person name="Visel A."/>
            <person name="Grigoriev I.V."/>
        </authorList>
    </citation>
    <scope>NUCLEOTIDE SEQUENCE [LARGE SCALE GENOMIC DNA]</scope>
    <source>
        <strain evidence="4 5">NRRL 1336</strain>
    </source>
</reference>
<evidence type="ECO:0000313" key="5">
    <source>
        <dbReference type="Proteomes" id="UP000193560"/>
    </source>
</evidence>
<dbReference type="AlphaFoldDB" id="A0A1X2IF17"/>
<dbReference type="Gene3D" id="2.30.29.30">
    <property type="entry name" value="Pleckstrin-homology domain (PH domain)/Phosphotyrosine-binding domain (PTB)"/>
    <property type="match status" value="1"/>
</dbReference>
<name>A0A1X2IF17_9FUNG</name>
<evidence type="ECO:0000259" key="3">
    <source>
        <dbReference type="PROSITE" id="PS50003"/>
    </source>
</evidence>
<dbReference type="PROSITE" id="PS50003">
    <property type="entry name" value="PH_DOMAIN"/>
    <property type="match status" value="1"/>
</dbReference>